<evidence type="ECO:0008006" key="4">
    <source>
        <dbReference type="Google" id="ProtNLM"/>
    </source>
</evidence>
<dbReference type="EnsemblProtists" id="HpaT801021">
    <property type="protein sequence ID" value="HpaP801021"/>
    <property type="gene ID" value="HpaG801021"/>
</dbReference>
<dbReference type="Proteomes" id="UP000011713">
    <property type="component" value="Unassembled WGS sequence"/>
</dbReference>
<dbReference type="SUPFAM" id="SSF57933">
    <property type="entry name" value="TAZ domain"/>
    <property type="match status" value="1"/>
</dbReference>
<dbReference type="EnsemblProtists" id="HpaT811868">
    <property type="protein sequence ID" value="HpaP811868"/>
    <property type="gene ID" value="HpaG811868"/>
</dbReference>
<dbReference type="STRING" id="559515.M4B422"/>
<feature type="region of interest" description="Disordered" evidence="1">
    <location>
        <begin position="57"/>
        <end position="85"/>
    </location>
</feature>
<feature type="compositionally biased region" description="Basic and acidic residues" evidence="1">
    <location>
        <begin position="734"/>
        <end position="746"/>
    </location>
</feature>
<feature type="compositionally biased region" description="Basic and acidic residues" evidence="1">
    <location>
        <begin position="766"/>
        <end position="782"/>
    </location>
</feature>
<protein>
    <recommendedName>
        <fullName evidence="4">TAZ-type domain-containing protein</fullName>
    </recommendedName>
</protein>
<feature type="region of interest" description="Disordered" evidence="1">
    <location>
        <begin position="731"/>
        <end position="795"/>
    </location>
</feature>
<dbReference type="eggNOG" id="ENOG502RXUP">
    <property type="taxonomic scope" value="Eukaryota"/>
</dbReference>
<name>M4B422_HYAAE</name>
<evidence type="ECO:0000313" key="2">
    <source>
        <dbReference type="EnsemblProtists" id="HpaP801021"/>
    </source>
</evidence>
<organism evidence="2 3">
    <name type="scientific">Hyaloperonospora arabidopsidis (strain Emoy2)</name>
    <name type="common">Downy mildew agent</name>
    <name type="synonym">Peronospora arabidopsidis</name>
    <dbReference type="NCBI Taxonomy" id="559515"/>
    <lineage>
        <taxon>Eukaryota</taxon>
        <taxon>Sar</taxon>
        <taxon>Stramenopiles</taxon>
        <taxon>Oomycota</taxon>
        <taxon>Peronosporomycetes</taxon>
        <taxon>Peronosporales</taxon>
        <taxon>Peronosporaceae</taxon>
        <taxon>Hyaloperonospora</taxon>
    </lineage>
</organism>
<dbReference type="EMBL" id="JH598253">
    <property type="status" value="NOT_ANNOTATED_CDS"/>
    <property type="molecule type" value="Genomic_DNA"/>
</dbReference>
<keyword evidence="3" id="KW-1185">Reference proteome</keyword>
<sequence>MDEFCSWCKSRRWYYRCRACDPRTEKTLCANCSTLWHSRGIARSHQLTTSDGRTQSFSAWTTSSPHDVDTRNGSVEAEARADEGDARVVNGDRAQEAAVECADDVEVTVAGGGVTEENATIAMESVVKQDEVRRQAEGANVDKCVEEKKECEMMSGAECSREDGDAASKERMELEEKAAVAAEEVVREANIDLELKERVKDNDQNRKELMESCDHDAETDPVVSAALVAPALSPAPPSALIVDTNDVHVQDEAARPILDEDPLALAAATSVNGPETMLKPPEHIRTVAPATSPTSERILNTASATLQLKPVDLEKLLRWFPTTDRMLTEMLATHIEKALRVEDALICARIGKCEEKSCRSVLLHYEHCKIDVSCGDPKCAEIATVCRHRCACGMRGTDSLSFVCPFCIRIRQRRSMGVSSALDYLINDQRRALQGVHSKASRSFRLQSIDAWQERKRILRAETDRLNQLASESSAPIYNFPRYQWHFDDTPFIKREPMPVKTQAKIPAFDMQADSLSESAATELPSLAQAEGGNHCVSGITGIGQKPGGIQDAGHVNTDADSIDALLRAKSKDGEGREVSQREFDKIMEQGYTIVDALFCVPSKAQRCLLNCKSILAHLQHHFDLQVCSHPLCAKVKHHFAHLSQCKARGETESCEYCLRVEERRLVRSVNRMEAEQPKAEAMVQRIVDDITSSFTNDRPDRREQETIQLEGELDQAEASKQKLLDNLRATSADLRKTRRSMERHGMLSSASRHLPVHFGGTRSARTSDDSLKKRRLIDSLDSKPVATGSVRKND</sequence>
<dbReference type="InParanoid" id="M4B422"/>
<dbReference type="AlphaFoldDB" id="M4B422"/>
<accession>M4B422</accession>
<reference evidence="3" key="1">
    <citation type="journal article" date="2010" name="Science">
        <title>Signatures of adaptation to obligate biotrophy in the Hyaloperonospora arabidopsidis genome.</title>
        <authorList>
            <person name="Baxter L."/>
            <person name="Tripathy S."/>
            <person name="Ishaque N."/>
            <person name="Boot N."/>
            <person name="Cabral A."/>
            <person name="Kemen E."/>
            <person name="Thines M."/>
            <person name="Ah-Fong A."/>
            <person name="Anderson R."/>
            <person name="Badejoko W."/>
            <person name="Bittner-Eddy P."/>
            <person name="Boore J.L."/>
            <person name="Chibucos M.C."/>
            <person name="Coates M."/>
            <person name="Dehal P."/>
            <person name="Delehaunty K."/>
            <person name="Dong S."/>
            <person name="Downton P."/>
            <person name="Dumas B."/>
            <person name="Fabro G."/>
            <person name="Fronick C."/>
            <person name="Fuerstenberg S.I."/>
            <person name="Fulton L."/>
            <person name="Gaulin E."/>
            <person name="Govers F."/>
            <person name="Hughes L."/>
            <person name="Humphray S."/>
            <person name="Jiang R.H."/>
            <person name="Judelson H."/>
            <person name="Kamoun S."/>
            <person name="Kyung K."/>
            <person name="Meijer H."/>
            <person name="Minx P."/>
            <person name="Morris P."/>
            <person name="Nelson J."/>
            <person name="Phuntumart V."/>
            <person name="Qutob D."/>
            <person name="Rehmany A."/>
            <person name="Rougon-Cardoso A."/>
            <person name="Ryden P."/>
            <person name="Torto-Alalibo T."/>
            <person name="Studholme D."/>
            <person name="Wang Y."/>
            <person name="Win J."/>
            <person name="Wood J."/>
            <person name="Clifton S.W."/>
            <person name="Rogers J."/>
            <person name="Van den Ackerveken G."/>
            <person name="Jones J.D."/>
            <person name="McDowell J.M."/>
            <person name="Beynon J."/>
            <person name="Tyler B.M."/>
        </authorList>
    </citation>
    <scope>NUCLEOTIDE SEQUENCE [LARGE SCALE GENOMIC DNA]</scope>
    <source>
        <strain evidence="3">Emoy2</strain>
    </source>
</reference>
<dbReference type="HOGENOM" id="CLU_409114_0_0_1"/>
<dbReference type="CDD" id="cd19757">
    <property type="entry name" value="Bbox1"/>
    <property type="match status" value="1"/>
</dbReference>
<dbReference type="EMBL" id="CU694313">
    <property type="status" value="NOT_ANNOTATED_CDS"/>
    <property type="molecule type" value="Genomic_DNA"/>
</dbReference>
<evidence type="ECO:0000256" key="1">
    <source>
        <dbReference type="SAM" id="MobiDB-lite"/>
    </source>
</evidence>
<proteinExistence type="predicted"/>
<dbReference type="InterPro" id="IPR035898">
    <property type="entry name" value="TAZ_dom_sf"/>
</dbReference>
<dbReference type="VEuPathDB" id="FungiDB:HpaG801021"/>
<reference evidence="2" key="2">
    <citation type="submission" date="2015-06" db="UniProtKB">
        <authorList>
            <consortium name="EnsemblProtists"/>
        </authorList>
    </citation>
    <scope>IDENTIFICATION</scope>
    <source>
        <strain evidence="2">Emoy2</strain>
    </source>
</reference>
<dbReference type="VEuPathDB" id="FungiDB:HpaG811868"/>
<evidence type="ECO:0000313" key="3">
    <source>
        <dbReference type="Proteomes" id="UP000011713"/>
    </source>
</evidence>